<proteinExistence type="predicted"/>
<name>A0A445ADM4_ARAHY</name>
<dbReference type="AlphaFoldDB" id="A0A445ADM4"/>
<organism evidence="2 3">
    <name type="scientific">Arachis hypogaea</name>
    <name type="common">Peanut</name>
    <dbReference type="NCBI Taxonomy" id="3818"/>
    <lineage>
        <taxon>Eukaryota</taxon>
        <taxon>Viridiplantae</taxon>
        <taxon>Streptophyta</taxon>
        <taxon>Embryophyta</taxon>
        <taxon>Tracheophyta</taxon>
        <taxon>Spermatophyta</taxon>
        <taxon>Magnoliopsida</taxon>
        <taxon>eudicotyledons</taxon>
        <taxon>Gunneridae</taxon>
        <taxon>Pentapetalae</taxon>
        <taxon>rosids</taxon>
        <taxon>fabids</taxon>
        <taxon>Fabales</taxon>
        <taxon>Fabaceae</taxon>
        <taxon>Papilionoideae</taxon>
        <taxon>50 kb inversion clade</taxon>
        <taxon>dalbergioids sensu lato</taxon>
        <taxon>Dalbergieae</taxon>
        <taxon>Pterocarpus clade</taxon>
        <taxon>Arachis</taxon>
    </lineage>
</organism>
<protein>
    <submittedName>
        <fullName evidence="2">Uncharacterized protein</fullName>
    </submittedName>
</protein>
<evidence type="ECO:0000256" key="1">
    <source>
        <dbReference type="SAM" id="MobiDB-lite"/>
    </source>
</evidence>
<evidence type="ECO:0000313" key="3">
    <source>
        <dbReference type="Proteomes" id="UP000289738"/>
    </source>
</evidence>
<accession>A0A445ADM4</accession>
<keyword evidence="3" id="KW-1185">Reference proteome</keyword>
<comment type="caution">
    <text evidence="2">The sequence shown here is derived from an EMBL/GenBank/DDBJ whole genome shotgun (WGS) entry which is preliminary data.</text>
</comment>
<reference evidence="2 3" key="1">
    <citation type="submission" date="2019-01" db="EMBL/GenBank/DDBJ databases">
        <title>Sequencing of cultivated peanut Arachis hypogaea provides insights into genome evolution and oil improvement.</title>
        <authorList>
            <person name="Chen X."/>
        </authorList>
    </citation>
    <scope>NUCLEOTIDE SEQUENCE [LARGE SCALE GENOMIC DNA]</scope>
    <source>
        <strain evidence="3">cv. Fuhuasheng</strain>
        <tissue evidence="2">Leaves</tissue>
    </source>
</reference>
<gene>
    <name evidence="2" type="ORF">Ahy_B02g058022</name>
</gene>
<sequence>MAMVKRQRMLECEKENMEKKPFMDIQTKTKRFRQTTLDLIFIYSIQQQSLQISNNHSFTFKNQQGHIQKSTTGHKRKRRTEVKAVPLTFDDDMDGARRDDSEWQHSGELLQVRENPVRTGTGGRRTPNYERGSRGADSTDGGGTAAEQLQGELRVSVG</sequence>
<feature type="compositionally biased region" description="Basic and acidic residues" evidence="1">
    <location>
        <begin position="94"/>
        <end position="105"/>
    </location>
</feature>
<evidence type="ECO:0000313" key="2">
    <source>
        <dbReference type="EMBL" id="RYR24520.1"/>
    </source>
</evidence>
<feature type="compositionally biased region" description="Polar residues" evidence="1">
    <location>
        <begin position="61"/>
        <end position="71"/>
    </location>
</feature>
<dbReference type="Proteomes" id="UP000289738">
    <property type="component" value="Chromosome B02"/>
</dbReference>
<feature type="region of interest" description="Disordered" evidence="1">
    <location>
        <begin position="61"/>
        <end position="158"/>
    </location>
</feature>
<dbReference type="EMBL" id="SDMP01000012">
    <property type="protein sequence ID" value="RYR24520.1"/>
    <property type="molecule type" value="Genomic_DNA"/>
</dbReference>